<proteinExistence type="predicted"/>
<dbReference type="RefSeq" id="WP_273580304.1">
    <property type="nucleotide sequence ID" value="NZ_JAQRFO010000032.1"/>
</dbReference>
<dbReference type="Proteomes" id="UP001214757">
    <property type="component" value="Unassembled WGS sequence"/>
</dbReference>
<dbReference type="EMBL" id="JAQRFO010000032">
    <property type="protein sequence ID" value="MDC9622749.1"/>
    <property type="molecule type" value="Genomic_DNA"/>
</dbReference>
<name>A0ABT5M4Z2_9GAMM</name>
<comment type="caution">
    <text evidence="1">The sequence shown here is derived from an EMBL/GenBank/DDBJ whole genome shotgun (WGS) entry which is preliminary data.</text>
</comment>
<accession>A0ABT5M4Z2</accession>
<protein>
    <recommendedName>
        <fullName evidence="3">Transposase</fullName>
    </recommendedName>
</protein>
<sequence>MLLLVMSAKKPLDRIEIAFTLLAKAWKILFFNGVTAAIIHQTDKEKKDLRNVSDVMTRQD</sequence>
<reference evidence="1 2" key="1">
    <citation type="submission" date="2023-02" db="EMBL/GenBank/DDBJ databases">
        <title>Entomopathogenic bacteria.</title>
        <authorList>
            <person name="Machado R.A."/>
        </authorList>
    </citation>
    <scope>NUCLEOTIDE SEQUENCE [LARGE SCALE GENOMIC DNA]</scope>
    <source>
        <strain evidence="1 2">XENO-7</strain>
    </source>
</reference>
<evidence type="ECO:0008006" key="3">
    <source>
        <dbReference type="Google" id="ProtNLM"/>
    </source>
</evidence>
<evidence type="ECO:0000313" key="1">
    <source>
        <dbReference type="EMBL" id="MDC9622749.1"/>
    </source>
</evidence>
<organism evidence="1 2">
    <name type="scientific">Xenorhabdus aichiensis</name>
    <dbReference type="NCBI Taxonomy" id="3025874"/>
    <lineage>
        <taxon>Bacteria</taxon>
        <taxon>Pseudomonadati</taxon>
        <taxon>Pseudomonadota</taxon>
        <taxon>Gammaproteobacteria</taxon>
        <taxon>Enterobacterales</taxon>
        <taxon>Morganellaceae</taxon>
        <taxon>Xenorhabdus</taxon>
    </lineage>
</organism>
<gene>
    <name evidence="1" type="ORF">PSI22_14165</name>
</gene>
<evidence type="ECO:0000313" key="2">
    <source>
        <dbReference type="Proteomes" id="UP001214757"/>
    </source>
</evidence>
<keyword evidence="2" id="KW-1185">Reference proteome</keyword>